<dbReference type="InParanoid" id="A0A5C3NQY2"/>
<feature type="region of interest" description="Disordered" evidence="1">
    <location>
        <begin position="53"/>
        <end position="99"/>
    </location>
</feature>
<dbReference type="AlphaFoldDB" id="A0A5C3NQY2"/>
<dbReference type="Proteomes" id="UP000308197">
    <property type="component" value="Unassembled WGS sequence"/>
</dbReference>
<gene>
    <name evidence="2" type="ORF">K466DRAFT_57225</name>
</gene>
<feature type="compositionally biased region" description="Polar residues" evidence="1">
    <location>
        <begin position="88"/>
        <end position="99"/>
    </location>
</feature>
<name>A0A5C3NQY2_9APHY</name>
<feature type="compositionally biased region" description="Basic and acidic residues" evidence="1">
    <location>
        <begin position="69"/>
        <end position="84"/>
    </location>
</feature>
<evidence type="ECO:0000313" key="3">
    <source>
        <dbReference type="Proteomes" id="UP000308197"/>
    </source>
</evidence>
<keyword evidence="3" id="KW-1185">Reference proteome</keyword>
<evidence type="ECO:0000313" key="2">
    <source>
        <dbReference type="EMBL" id="TFK78778.1"/>
    </source>
</evidence>
<organism evidence="2 3">
    <name type="scientific">Polyporus arcularius HHB13444</name>
    <dbReference type="NCBI Taxonomy" id="1314778"/>
    <lineage>
        <taxon>Eukaryota</taxon>
        <taxon>Fungi</taxon>
        <taxon>Dikarya</taxon>
        <taxon>Basidiomycota</taxon>
        <taxon>Agaricomycotina</taxon>
        <taxon>Agaricomycetes</taxon>
        <taxon>Polyporales</taxon>
        <taxon>Polyporaceae</taxon>
        <taxon>Polyporus</taxon>
    </lineage>
</organism>
<evidence type="ECO:0000256" key="1">
    <source>
        <dbReference type="SAM" id="MobiDB-lite"/>
    </source>
</evidence>
<sequence length="212" mass="23404">MAEASRSVLNRFIPDICLYSDVTPMCTQGNQRKLAVYVFNLSTTGPMHYTKAITPPGVPPTPSTGASEDGPRQRTRWTVEDERAAAWTSPSARHSRSYTQMPSYSPLREMRSLQCWLSAYSRRSTRPPPALSPVVNPTTITPQVLSPRLSCPSLPDKDDGQSIIERRAVAGSSKSNSVRTLATCKIVKDKDTGPHMHDLLMRAAYAEQRTLG</sequence>
<proteinExistence type="predicted"/>
<protein>
    <submittedName>
        <fullName evidence="2">Uncharacterized protein</fullName>
    </submittedName>
</protein>
<accession>A0A5C3NQY2</accession>
<dbReference type="EMBL" id="ML212333">
    <property type="protein sequence ID" value="TFK78778.1"/>
    <property type="molecule type" value="Genomic_DNA"/>
</dbReference>
<reference evidence="2 3" key="1">
    <citation type="journal article" date="2019" name="Nat. Ecol. Evol.">
        <title>Megaphylogeny resolves global patterns of mushroom evolution.</title>
        <authorList>
            <person name="Varga T."/>
            <person name="Krizsan K."/>
            <person name="Foldi C."/>
            <person name="Dima B."/>
            <person name="Sanchez-Garcia M."/>
            <person name="Sanchez-Ramirez S."/>
            <person name="Szollosi G.J."/>
            <person name="Szarkandi J.G."/>
            <person name="Papp V."/>
            <person name="Albert L."/>
            <person name="Andreopoulos W."/>
            <person name="Angelini C."/>
            <person name="Antonin V."/>
            <person name="Barry K.W."/>
            <person name="Bougher N.L."/>
            <person name="Buchanan P."/>
            <person name="Buyck B."/>
            <person name="Bense V."/>
            <person name="Catcheside P."/>
            <person name="Chovatia M."/>
            <person name="Cooper J."/>
            <person name="Damon W."/>
            <person name="Desjardin D."/>
            <person name="Finy P."/>
            <person name="Geml J."/>
            <person name="Haridas S."/>
            <person name="Hughes K."/>
            <person name="Justo A."/>
            <person name="Karasinski D."/>
            <person name="Kautmanova I."/>
            <person name="Kiss B."/>
            <person name="Kocsube S."/>
            <person name="Kotiranta H."/>
            <person name="LaButti K.M."/>
            <person name="Lechner B.E."/>
            <person name="Liimatainen K."/>
            <person name="Lipzen A."/>
            <person name="Lukacs Z."/>
            <person name="Mihaltcheva S."/>
            <person name="Morgado L.N."/>
            <person name="Niskanen T."/>
            <person name="Noordeloos M.E."/>
            <person name="Ohm R.A."/>
            <person name="Ortiz-Santana B."/>
            <person name="Ovrebo C."/>
            <person name="Racz N."/>
            <person name="Riley R."/>
            <person name="Savchenko A."/>
            <person name="Shiryaev A."/>
            <person name="Soop K."/>
            <person name="Spirin V."/>
            <person name="Szebenyi C."/>
            <person name="Tomsovsky M."/>
            <person name="Tulloss R.E."/>
            <person name="Uehling J."/>
            <person name="Grigoriev I.V."/>
            <person name="Vagvolgyi C."/>
            <person name="Papp T."/>
            <person name="Martin F.M."/>
            <person name="Miettinen O."/>
            <person name="Hibbett D.S."/>
            <person name="Nagy L.G."/>
        </authorList>
    </citation>
    <scope>NUCLEOTIDE SEQUENCE [LARGE SCALE GENOMIC DNA]</scope>
    <source>
        <strain evidence="2 3">HHB13444</strain>
    </source>
</reference>